<sequence length="116" mass="12567">MLVDEHLFFKSGEPADAGADPDTLAGGIAADIAGHCQCFVGGSQRELSEAVGSTRFFRVCEIRFGIKVLDTTQPFGRGRQQSVPERFGANAARADDTDACNRYPTFHAHRFDITSS</sequence>
<organism evidence="1">
    <name type="scientific">freshwater metagenome</name>
    <dbReference type="NCBI Taxonomy" id="449393"/>
    <lineage>
        <taxon>unclassified sequences</taxon>
        <taxon>metagenomes</taxon>
        <taxon>ecological metagenomes</taxon>
    </lineage>
</organism>
<gene>
    <name evidence="1" type="ORF">UFOPK1827_01478</name>
</gene>
<reference evidence="1" key="1">
    <citation type="submission" date="2020-05" db="EMBL/GenBank/DDBJ databases">
        <authorList>
            <person name="Chiriac C."/>
            <person name="Salcher M."/>
            <person name="Ghai R."/>
            <person name="Kavagutti S V."/>
        </authorList>
    </citation>
    <scope>NUCLEOTIDE SEQUENCE</scope>
</reference>
<proteinExistence type="predicted"/>
<name>A0A6J6HZS9_9ZZZZ</name>
<accession>A0A6J6HZS9</accession>
<dbReference type="AlphaFoldDB" id="A0A6J6HZS9"/>
<evidence type="ECO:0000313" key="1">
    <source>
        <dbReference type="EMBL" id="CAB4614038.1"/>
    </source>
</evidence>
<dbReference type="EMBL" id="CAEZUO010000083">
    <property type="protein sequence ID" value="CAB4614038.1"/>
    <property type="molecule type" value="Genomic_DNA"/>
</dbReference>
<protein>
    <submittedName>
        <fullName evidence="1">Unannotated protein</fullName>
    </submittedName>
</protein>